<name>A0ACC1LE35_9FUNG</name>
<feature type="non-terminal residue" evidence="1">
    <location>
        <position position="1"/>
    </location>
</feature>
<dbReference type="Proteomes" id="UP001140087">
    <property type="component" value="Unassembled WGS sequence"/>
</dbReference>
<gene>
    <name evidence="1" type="ORF">H4R21_000906</name>
</gene>
<evidence type="ECO:0000313" key="2">
    <source>
        <dbReference type="Proteomes" id="UP001140087"/>
    </source>
</evidence>
<keyword evidence="2" id="KW-1185">Reference proteome</keyword>
<sequence length="285" mass="31516">DSRVIEFTKLQKLYVTYSSISEMEEAVVCHKDGHPCKLHFPGLNALSIESTGDTCPLLKYAVLPRRMEMIHIAMPPAAYRDIADLVLPATKSLVFDVADFSGGDPSDLRIINRLIDRARGTKWVALKIGDDSLPVVPENITCTALTHMMISRPVSVDTMLAFLGRMPKLVMLILDKLDSSDVQTDMSVPTTDDSAIIEPLSTSLKLLVISHDNTRHSPEKVIAAVKYLLLKTPALTKLVAQISRDPVISFLNAYASRLPHLRDLRLDLYEGQIPRPNYVCAPADG</sequence>
<proteinExistence type="predicted"/>
<reference evidence="1" key="1">
    <citation type="submission" date="2022-07" db="EMBL/GenBank/DDBJ databases">
        <title>Phylogenomic reconstructions and comparative analyses of Kickxellomycotina fungi.</title>
        <authorList>
            <person name="Reynolds N.K."/>
            <person name="Stajich J.E."/>
            <person name="Barry K."/>
            <person name="Grigoriev I.V."/>
            <person name="Crous P."/>
            <person name="Smith M.E."/>
        </authorList>
    </citation>
    <scope>NUCLEOTIDE SEQUENCE</scope>
    <source>
        <strain evidence="1">BCRC 34780</strain>
    </source>
</reference>
<dbReference type="EMBL" id="JANBUN010000151">
    <property type="protein sequence ID" value="KAJ2806339.1"/>
    <property type="molecule type" value="Genomic_DNA"/>
</dbReference>
<accession>A0ACC1LE35</accession>
<organism evidence="1 2">
    <name type="scientific">Coemansia helicoidea</name>
    <dbReference type="NCBI Taxonomy" id="1286919"/>
    <lineage>
        <taxon>Eukaryota</taxon>
        <taxon>Fungi</taxon>
        <taxon>Fungi incertae sedis</taxon>
        <taxon>Zoopagomycota</taxon>
        <taxon>Kickxellomycotina</taxon>
        <taxon>Kickxellomycetes</taxon>
        <taxon>Kickxellales</taxon>
        <taxon>Kickxellaceae</taxon>
        <taxon>Coemansia</taxon>
    </lineage>
</organism>
<comment type="caution">
    <text evidence="1">The sequence shown here is derived from an EMBL/GenBank/DDBJ whole genome shotgun (WGS) entry which is preliminary data.</text>
</comment>
<protein>
    <submittedName>
        <fullName evidence="1">Uncharacterized protein</fullName>
    </submittedName>
</protein>
<evidence type="ECO:0000313" key="1">
    <source>
        <dbReference type="EMBL" id="KAJ2806339.1"/>
    </source>
</evidence>